<evidence type="ECO:0000256" key="1">
    <source>
        <dbReference type="ARBA" id="ARBA00009431"/>
    </source>
</evidence>
<comment type="similarity">
    <text evidence="1 2">Belongs to the peptidase S10 family.</text>
</comment>
<proteinExistence type="inferred from homology"/>
<dbReference type="OrthoDB" id="735686at2759"/>
<dbReference type="GO" id="GO:0004185">
    <property type="term" value="F:serine-type carboxypeptidase activity"/>
    <property type="evidence" value="ECO:0007669"/>
    <property type="project" value="UniProtKB-UniRule"/>
</dbReference>
<name>A0A3P6RPF4_CYLGO</name>
<dbReference type="PANTHER" id="PTHR11802">
    <property type="entry name" value="SERINE PROTEASE FAMILY S10 SERINE CARBOXYPEPTIDASE"/>
    <property type="match status" value="1"/>
</dbReference>
<evidence type="ECO:0000313" key="3">
    <source>
        <dbReference type="EMBL" id="VDK56630.1"/>
    </source>
</evidence>
<accession>A0A3P6RPF4</accession>
<evidence type="ECO:0000313" key="4">
    <source>
        <dbReference type="Proteomes" id="UP000271889"/>
    </source>
</evidence>
<organism evidence="3 4">
    <name type="scientific">Cylicostephanus goldi</name>
    <name type="common">Nematode worm</name>
    <dbReference type="NCBI Taxonomy" id="71465"/>
    <lineage>
        <taxon>Eukaryota</taxon>
        <taxon>Metazoa</taxon>
        <taxon>Ecdysozoa</taxon>
        <taxon>Nematoda</taxon>
        <taxon>Chromadorea</taxon>
        <taxon>Rhabditida</taxon>
        <taxon>Rhabditina</taxon>
        <taxon>Rhabditomorpha</taxon>
        <taxon>Strongyloidea</taxon>
        <taxon>Strongylidae</taxon>
        <taxon>Cylicostephanus</taxon>
    </lineage>
</organism>
<dbReference type="InterPro" id="IPR018202">
    <property type="entry name" value="Ser_caboxypep_ser_AS"/>
</dbReference>
<protein>
    <recommendedName>
        <fullName evidence="2">Carboxypeptidase</fullName>
        <ecNumber evidence="2">3.4.16.-</ecNumber>
    </recommendedName>
</protein>
<dbReference type="Pfam" id="PF00450">
    <property type="entry name" value="Peptidase_S10"/>
    <property type="match status" value="2"/>
</dbReference>
<dbReference type="EC" id="3.4.16.-" evidence="2"/>
<evidence type="ECO:0000256" key="2">
    <source>
        <dbReference type="RuleBase" id="RU361156"/>
    </source>
</evidence>
<keyword evidence="2" id="KW-0645">Protease</keyword>
<dbReference type="PANTHER" id="PTHR11802:SF201">
    <property type="entry name" value="CARBOXYPEPTIDASE"/>
    <property type="match status" value="1"/>
</dbReference>
<gene>
    <name evidence="3" type="ORF">CGOC_LOCUS3718</name>
</gene>
<dbReference type="Proteomes" id="UP000271889">
    <property type="component" value="Unassembled WGS sequence"/>
</dbReference>
<dbReference type="PRINTS" id="PR00724">
    <property type="entry name" value="CRBOXYPTASEC"/>
</dbReference>
<dbReference type="AlphaFoldDB" id="A0A3P6RPF4"/>
<reference evidence="3 4" key="1">
    <citation type="submission" date="2018-11" db="EMBL/GenBank/DDBJ databases">
        <authorList>
            <consortium name="Pathogen Informatics"/>
        </authorList>
    </citation>
    <scope>NUCLEOTIDE SEQUENCE [LARGE SCALE GENOMIC DNA]</scope>
</reference>
<keyword evidence="2" id="KW-0121">Carboxypeptidase</keyword>
<dbReference type="PROSITE" id="PS00131">
    <property type="entry name" value="CARBOXYPEPT_SER_SER"/>
    <property type="match status" value="1"/>
</dbReference>
<dbReference type="EMBL" id="UYRV01009526">
    <property type="protein sequence ID" value="VDK56630.1"/>
    <property type="molecule type" value="Genomic_DNA"/>
</dbReference>
<dbReference type="InterPro" id="IPR029058">
    <property type="entry name" value="AB_hydrolase_fold"/>
</dbReference>
<dbReference type="GO" id="GO:0006508">
    <property type="term" value="P:proteolysis"/>
    <property type="evidence" value="ECO:0007669"/>
    <property type="project" value="UniProtKB-KW"/>
</dbReference>
<dbReference type="SUPFAM" id="SSF53474">
    <property type="entry name" value="alpha/beta-Hydrolases"/>
    <property type="match status" value="1"/>
</dbReference>
<sequence>MNVARSVDDNDLFLRYIESENDPSKDPVVLWLNGGPGCSSLEGLFMEMGPFRYFIPFSTCQALLYKRRQEDSKRSHILLLARFWMLGINLDIFRAENFGSTITRNKWTWNRVASIIYLDAPAGVGFSVNLNGSLVYTDDEVASDNYLAIIDWFKKFPDRRSNDFYVAGESYGGTYVPMLSALLVDDKENFPQFKVR</sequence>
<keyword evidence="4" id="KW-1185">Reference proteome</keyword>
<dbReference type="Gene3D" id="3.40.50.1820">
    <property type="entry name" value="alpha/beta hydrolase"/>
    <property type="match status" value="1"/>
</dbReference>
<keyword evidence="2" id="KW-0378">Hydrolase</keyword>
<dbReference type="InterPro" id="IPR001563">
    <property type="entry name" value="Peptidase_S10"/>
</dbReference>